<organism evidence="1">
    <name type="scientific">marine sediment metagenome</name>
    <dbReference type="NCBI Taxonomy" id="412755"/>
    <lineage>
        <taxon>unclassified sequences</taxon>
        <taxon>metagenomes</taxon>
        <taxon>ecological metagenomes</taxon>
    </lineage>
</organism>
<proteinExistence type="predicted"/>
<dbReference type="EMBL" id="LAZR01069529">
    <property type="protein sequence ID" value="KKK47540.1"/>
    <property type="molecule type" value="Genomic_DNA"/>
</dbReference>
<name>A0A0F8WH89_9ZZZZ</name>
<comment type="caution">
    <text evidence="1">The sequence shown here is derived from an EMBL/GenBank/DDBJ whole genome shotgun (WGS) entry which is preliminary data.</text>
</comment>
<gene>
    <name evidence="1" type="ORF">LCGC14_3154160</name>
</gene>
<reference evidence="1" key="1">
    <citation type="journal article" date="2015" name="Nature">
        <title>Complex archaea that bridge the gap between prokaryotes and eukaryotes.</title>
        <authorList>
            <person name="Spang A."/>
            <person name="Saw J.H."/>
            <person name="Jorgensen S.L."/>
            <person name="Zaremba-Niedzwiedzka K."/>
            <person name="Martijn J."/>
            <person name="Lind A.E."/>
            <person name="van Eijk R."/>
            <person name="Schleper C."/>
            <person name="Guy L."/>
            <person name="Ettema T.J."/>
        </authorList>
    </citation>
    <scope>NUCLEOTIDE SEQUENCE</scope>
</reference>
<protein>
    <submittedName>
        <fullName evidence="1">Uncharacterized protein</fullName>
    </submittedName>
</protein>
<accession>A0A0F8WH89</accession>
<dbReference type="AlphaFoldDB" id="A0A0F8WH89"/>
<evidence type="ECO:0000313" key="1">
    <source>
        <dbReference type="EMBL" id="KKK47540.1"/>
    </source>
</evidence>
<sequence>MAKYSKLFLDIVAKFAKVLPKYEKMRVSHVVKNKRGEIRLYKGHPVVERTVFEKVFVGYEKKEFDFPIKNLHNDSVTSSILTDSDVESVRMIDDSIMDLQMLMVTQPEVSFLKTITRMNSMKASIVNSSKGRWGRAAELSKTQISKGESKTFNFSDINKFEEYEDRKKRKGILGMDIWIF</sequence>